<keyword evidence="2" id="KW-1185">Reference proteome</keyword>
<evidence type="ECO:0000313" key="2">
    <source>
        <dbReference type="Proteomes" id="UP000738349"/>
    </source>
</evidence>
<dbReference type="OrthoDB" id="4498333at2759"/>
<dbReference type="Proteomes" id="UP000738349">
    <property type="component" value="Unassembled WGS sequence"/>
</dbReference>
<gene>
    <name evidence="1" type="ORF">EDB81DRAFT_824713</name>
</gene>
<reference evidence="1" key="1">
    <citation type="journal article" date="2021" name="Nat. Commun.">
        <title>Genetic determinants of endophytism in the Arabidopsis root mycobiome.</title>
        <authorList>
            <person name="Mesny F."/>
            <person name="Miyauchi S."/>
            <person name="Thiergart T."/>
            <person name="Pickel B."/>
            <person name="Atanasova L."/>
            <person name="Karlsson M."/>
            <person name="Huettel B."/>
            <person name="Barry K.W."/>
            <person name="Haridas S."/>
            <person name="Chen C."/>
            <person name="Bauer D."/>
            <person name="Andreopoulos W."/>
            <person name="Pangilinan J."/>
            <person name="LaButti K."/>
            <person name="Riley R."/>
            <person name="Lipzen A."/>
            <person name="Clum A."/>
            <person name="Drula E."/>
            <person name="Henrissat B."/>
            <person name="Kohler A."/>
            <person name="Grigoriev I.V."/>
            <person name="Martin F.M."/>
            <person name="Hacquard S."/>
        </authorList>
    </citation>
    <scope>NUCLEOTIDE SEQUENCE</scope>
    <source>
        <strain evidence="1">MPI-CAGE-AT-0147</strain>
    </source>
</reference>
<comment type="caution">
    <text evidence="1">The sequence shown here is derived from an EMBL/GenBank/DDBJ whole genome shotgun (WGS) entry which is preliminary data.</text>
</comment>
<accession>A0A9P9D6W7</accession>
<protein>
    <submittedName>
        <fullName evidence="1">Uncharacterized protein</fullName>
    </submittedName>
</protein>
<sequence>MHSDGILGPKGDAIQPLLPRTEPHPGQLCCWFSSSECSIPRNKVVTGSPLHQDSASPHHMHVCVHAYSAISVRADRAACVEDFDALSSARAAEIQRLTNSHEPTLHVAESNMSVVSSHTTDPVSEWNDFGISMVDKAEWTEVLDFMEFRAKEYPYPTYLYRAHVHGHPFPRWIDEFNGEYCDNYASDLHSWAEQDARTEIHVLMCDPVEYYTIDDLFSELGQHLNKTQICLQQQQSGEEPLYTRLVSLSGHFDWTTQKICKLGETTGADQVPGLALFESSVIKTSGVHIWRVKDMLAFFNNSRLKDSLTISSQLRRWAMNADEYVCWVFVPRDALVAFVSVSDLTQQLDDNGKAFLRKEFVSADNLAHMRRRGRERISLEEYTDRASRFLLRIFSNLSSWDDVKRLDVNIFANWVLNPFDWGYELMGFYEDLEEFIVSLIQTEFRKRGFLSDGDGLVLAKA</sequence>
<dbReference type="EMBL" id="JAGMUV010000034">
    <property type="protein sequence ID" value="KAH7113602.1"/>
    <property type="molecule type" value="Genomic_DNA"/>
</dbReference>
<evidence type="ECO:0000313" key="1">
    <source>
        <dbReference type="EMBL" id="KAH7113602.1"/>
    </source>
</evidence>
<organism evidence="1 2">
    <name type="scientific">Dactylonectria macrodidyma</name>
    <dbReference type="NCBI Taxonomy" id="307937"/>
    <lineage>
        <taxon>Eukaryota</taxon>
        <taxon>Fungi</taxon>
        <taxon>Dikarya</taxon>
        <taxon>Ascomycota</taxon>
        <taxon>Pezizomycotina</taxon>
        <taxon>Sordariomycetes</taxon>
        <taxon>Hypocreomycetidae</taxon>
        <taxon>Hypocreales</taxon>
        <taxon>Nectriaceae</taxon>
        <taxon>Dactylonectria</taxon>
    </lineage>
</organism>
<dbReference type="AlphaFoldDB" id="A0A9P9D6W7"/>
<proteinExistence type="predicted"/>
<name>A0A9P9D6W7_9HYPO</name>